<proteinExistence type="predicted"/>
<accession>A0AAD7NIW9</accession>
<reference evidence="1" key="1">
    <citation type="submission" date="2023-03" db="EMBL/GenBank/DDBJ databases">
        <title>Massive genome expansion in bonnet fungi (Mycena s.s.) driven by repeated elements and novel gene families across ecological guilds.</title>
        <authorList>
            <consortium name="Lawrence Berkeley National Laboratory"/>
            <person name="Harder C.B."/>
            <person name="Miyauchi S."/>
            <person name="Viragh M."/>
            <person name="Kuo A."/>
            <person name="Thoen E."/>
            <person name="Andreopoulos B."/>
            <person name="Lu D."/>
            <person name="Skrede I."/>
            <person name="Drula E."/>
            <person name="Henrissat B."/>
            <person name="Morin E."/>
            <person name="Kohler A."/>
            <person name="Barry K."/>
            <person name="LaButti K."/>
            <person name="Morin E."/>
            <person name="Salamov A."/>
            <person name="Lipzen A."/>
            <person name="Mereny Z."/>
            <person name="Hegedus B."/>
            <person name="Baldrian P."/>
            <person name="Stursova M."/>
            <person name="Weitz H."/>
            <person name="Taylor A."/>
            <person name="Grigoriev I.V."/>
            <person name="Nagy L.G."/>
            <person name="Martin F."/>
            <person name="Kauserud H."/>
        </authorList>
    </citation>
    <scope>NUCLEOTIDE SEQUENCE</scope>
    <source>
        <strain evidence="1">CBHHK188m</strain>
    </source>
</reference>
<dbReference type="AlphaFoldDB" id="A0AAD7NIW9"/>
<keyword evidence="2" id="KW-1185">Reference proteome</keyword>
<sequence length="98" mass="11212">MVFMLSFAVQGGLRRFAPAMVGGEPKRKLRSLRLHRHFLRVLFSMLILHICFADTNLMNLVLLSEPACLCVPPYTHLVSFQTGRSTHRATCQCRLLLR</sequence>
<protein>
    <submittedName>
        <fullName evidence="1">Uncharacterized protein</fullName>
    </submittedName>
</protein>
<evidence type="ECO:0000313" key="1">
    <source>
        <dbReference type="EMBL" id="KAJ7761943.1"/>
    </source>
</evidence>
<organism evidence="1 2">
    <name type="scientific">Mycena maculata</name>
    <dbReference type="NCBI Taxonomy" id="230809"/>
    <lineage>
        <taxon>Eukaryota</taxon>
        <taxon>Fungi</taxon>
        <taxon>Dikarya</taxon>
        <taxon>Basidiomycota</taxon>
        <taxon>Agaricomycotina</taxon>
        <taxon>Agaricomycetes</taxon>
        <taxon>Agaricomycetidae</taxon>
        <taxon>Agaricales</taxon>
        <taxon>Marasmiineae</taxon>
        <taxon>Mycenaceae</taxon>
        <taxon>Mycena</taxon>
    </lineage>
</organism>
<dbReference type="Proteomes" id="UP001215280">
    <property type="component" value="Unassembled WGS sequence"/>
</dbReference>
<evidence type="ECO:0000313" key="2">
    <source>
        <dbReference type="Proteomes" id="UP001215280"/>
    </source>
</evidence>
<name>A0AAD7NIW9_9AGAR</name>
<dbReference type="EMBL" id="JARJLG010000044">
    <property type="protein sequence ID" value="KAJ7761943.1"/>
    <property type="molecule type" value="Genomic_DNA"/>
</dbReference>
<comment type="caution">
    <text evidence="1">The sequence shown here is derived from an EMBL/GenBank/DDBJ whole genome shotgun (WGS) entry which is preliminary data.</text>
</comment>
<gene>
    <name evidence="1" type="ORF">DFH07DRAFT_814596</name>
</gene>